<feature type="region of interest" description="Disordered" evidence="2">
    <location>
        <begin position="401"/>
        <end position="454"/>
    </location>
</feature>
<feature type="compositionally biased region" description="Low complexity" evidence="2">
    <location>
        <begin position="413"/>
        <end position="430"/>
    </location>
</feature>
<organism evidence="3 4">
    <name type="scientific">Pseudomonas sichuanensis</name>
    <dbReference type="NCBI Taxonomy" id="2213015"/>
    <lineage>
        <taxon>Bacteria</taxon>
        <taxon>Pseudomonadati</taxon>
        <taxon>Pseudomonadota</taxon>
        <taxon>Gammaproteobacteria</taxon>
        <taxon>Pseudomonadales</taxon>
        <taxon>Pseudomonadaceae</taxon>
        <taxon>Pseudomonas</taxon>
    </lineage>
</organism>
<protein>
    <submittedName>
        <fullName evidence="3">Uncharacterized protein</fullName>
    </submittedName>
</protein>
<feature type="coiled-coil region" evidence="1">
    <location>
        <begin position="203"/>
        <end position="234"/>
    </location>
</feature>
<dbReference type="RefSeq" id="WP_347148763.1">
    <property type="nucleotide sequence ID" value="NZ_JBDLYL010000002.1"/>
</dbReference>
<comment type="caution">
    <text evidence="3">The sequence shown here is derived from an EMBL/GenBank/DDBJ whole genome shotgun (WGS) entry which is preliminary data.</text>
</comment>
<dbReference type="Proteomes" id="UP001424532">
    <property type="component" value="Unassembled WGS sequence"/>
</dbReference>
<evidence type="ECO:0000256" key="1">
    <source>
        <dbReference type="SAM" id="Coils"/>
    </source>
</evidence>
<feature type="coiled-coil region" evidence="1">
    <location>
        <begin position="7"/>
        <end position="34"/>
    </location>
</feature>
<accession>A0ABV0DDJ5</accession>
<keyword evidence="1" id="KW-0175">Coiled coil</keyword>
<reference evidence="3 4" key="1">
    <citation type="submission" date="2024-05" db="EMBL/GenBank/DDBJ databases">
        <title>Sequence of Lycoming College course isolates.</title>
        <authorList>
            <person name="Reigle C.A."/>
            <person name="Newman J.D."/>
        </authorList>
    </citation>
    <scope>NUCLEOTIDE SEQUENCE [LARGE SCALE GENOMIC DNA]</scope>
    <source>
        <strain evidence="3 4">CAR-09</strain>
    </source>
</reference>
<gene>
    <name evidence="3" type="ORF">ABFE88_02965</name>
</gene>
<feature type="compositionally biased region" description="Gly residues" evidence="2">
    <location>
        <begin position="431"/>
        <end position="454"/>
    </location>
</feature>
<evidence type="ECO:0000313" key="4">
    <source>
        <dbReference type="Proteomes" id="UP001424532"/>
    </source>
</evidence>
<evidence type="ECO:0000313" key="3">
    <source>
        <dbReference type="EMBL" id="MEN8638616.1"/>
    </source>
</evidence>
<proteinExistence type="predicted"/>
<keyword evidence="4" id="KW-1185">Reference proteome</keyword>
<evidence type="ECO:0000256" key="2">
    <source>
        <dbReference type="SAM" id="MobiDB-lite"/>
    </source>
</evidence>
<dbReference type="EMBL" id="JBDLYL010000002">
    <property type="protein sequence ID" value="MEN8638616.1"/>
    <property type="molecule type" value="Genomic_DNA"/>
</dbReference>
<sequence>MTPTALSNALESNTRQAEQQLREAERALYAESEQQTRLEHLISSKLADIASLQLRIDPMRDLQTRQLFEQRERAHGALTQELENVEGLIARRLENLQAVRSNLDRLDSQSQDLLEQDPAVRQLSEQLDAALQAEQQAHASYDEIRDECASKLQGYNSNPLYRFLKANHYGTEQYRPRLFQRALDNYLARKVGFRVNYANEQILLTMQARNETLRQALGEAREQLQAQHQQQLDKARETVGMPALRVEEQGLSTLVSEGKAQARSLQAQLADFAQKRDPYLQQIRQGIADQLQARPLAELIVEAAKTPSPHDDVLVSDLQLLHARLGEIQQRLHSLQDQALGKRRLYDRAKALEYALRNDHFSDPRHEYQLSPPIEQVLADYMSGLLDQQAVEKRLDEGREYVAPRHRGNNTHSTGRSSGGSSSDGFRTSGSSGGGGFRTSSSSGGGGFRTTGSF</sequence>
<name>A0ABV0DDJ5_9PSED</name>